<dbReference type="Pfam" id="PF00069">
    <property type="entry name" value="Pkinase"/>
    <property type="match status" value="1"/>
</dbReference>
<dbReference type="GO" id="GO:0005524">
    <property type="term" value="F:ATP binding"/>
    <property type="evidence" value="ECO:0007669"/>
    <property type="project" value="UniProtKB-KW"/>
</dbReference>
<evidence type="ECO:0000256" key="5">
    <source>
        <dbReference type="ARBA" id="ARBA00022741"/>
    </source>
</evidence>
<comment type="catalytic activity">
    <reaction evidence="8">
        <text>L-threonyl-[protein] + ATP = O-phospho-L-threonyl-[protein] + ADP + H(+)</text>
        <dbReference type="Rhea" id="RHEA:46608"/>
        <dbReference type="Rhea" id="RHEA-COMP:11060"/>
        <dbReference type="Rhea" id="RHEA-COMP:11605"/>
        <dbReference type="ChEBI" id="CHEBI:15378"/>
        <dbReference type="ChEBI" id="CHEBI:30013"/>
        <dbReference type="ChEBI" id="CHEBI:30616"/>
        <dbReference type="ChEBI" id="CHEBI:61977"/>
        <dbReference type="ChEBI" id="CHEBI:456216"/>
        <dbReference type="EC" id="2.7.11.1"/>
    </reaction>
</comment>
<keyword evidence="4 12" id="KW-0808">Transferase</keyword>
<feature type="domain" description="Protein kinase" evidence="11">
    <location>
        <begin position="101"/>
        <end position="397"/>
    </location>
</feature>
<dbReference type="CDD" id="cd14014">
    <property type="entry name" value="STKc_PknB_like"/>
    <property type="match status" value="1"/>
</dbReference>
<organism evidence="12 13">
    <name type="scientific">Nocardia aurantia</name>
    <dbReference type="NCBI Taxonomy" id="2585199"/>
    <lineage>
        <taxon>Bacteria</taxon>
        <taxon>Bacillati</taxon>
        <taxon>Actinomycetota</taxon>
        <taxon>Actinomycetes</taxon>
        <taxon>Mycobacteriales</taxon>
        <taxon>Nocardiaceae</taxon>
        <taxon>Nocardia</taxon>
    </lineage>
</organism>
<evidence type="ECO:0000256" key="1">
    <source>
        <dbReference type="ARBA" id="ARBA00012513"/>
    </source>
</evidence>
<feature type="compositionally biased region" description="Polar residues" evidence="10">
    <location>
        <begin position="18"/>
        <end position="27"/>
    </location>
</feature>
<dbReference type="InterPro" id="IPR031634">
    <property type="entry name" value="PknG_rubred"/>
</dbReference>
<name>A0A7K0DTM4_9NOCA</name>
<evidence type="ECO:0000256" key="4">
    <source>
        <dbReference type="ARBA" id="ARBA00022679"/>
    </source>
</evidence>
<dbReference type="SUPFAM" id="SSF56112">
    <property type="entry name" value="Protein kinase-like (PK-like)"/>
    <property type="match status" value="1"/>
</dbReference>
<dbReference type="PROSITE" id="PS00108">
    <property type="entry name" value="PROTEIN_KINASE_ST"/>
    <property type="match status" value="1"/>
</dbReference>
<dbReference type="EMBL" id="WEGI01000010">
    <property type="protein sequence ID" value="MQY28938.1"/>
    <property type="molecule type" value="Genomic_DNA"/>
</dbReference>
<dbReference type="GO" id="GO:0004674">
    <property type="term" value="F:protein serine/threonine kinase activity"/>
    <property type="evidence" value="ECO:0007669"/>
    <property type="project" value="UniProtKB-KW"/>
</dbReference>
<keyword evidence="13" id="KW-1185">Reference proteome</keyword>
<keyword evidence="6 12" id="KW-0418">Kinase</keyword>
<evidence type="ECO:0000256" key="3">
    <source>
        <dbReference type="ARBA" id="ARBA00022527"/>
    </source>
</evidence>
<evidence type="ECO:0000256" key="2">
    <source>
        <dbReference type="ARBA" id="ARBA00014676"/>
    </source>
</evidence>
<dbReference type="Pfam" id="PF16919">
    <property type="entry name" value="PknG_rubred"/>
    <property type="match status" value="1"/>
</dbReference>
<evidence type="ECO:0000256" key="10">
    <source>
        <dbReference type="SAM" id="MobiDB-lite"/>
    </source>
</evidence>
<dbReference type="Pfam" id="PF16918">
    <property type="entry name" value="PknG_TPR"/>
    <property type="match status" value="1"/>
</dbReference>
<dbReference type="Gene3D" id="3.30.200.20">
    <property type="entry name" value="Phosphorylase Kinase, domain 1"/>
    <property type="match status" value="1"/>
</dbReference>
<evidence type="ECO:0000259" key="11">
    <source>
        <dbReference type="PROSITE" id="PS50011"/>
    </source>
</evidence>
<proteinExistence type="predicted"/>
<dbReference type="Gene3D" id="1.25.40.10">
    <property type="entry name" value="Tetratricopeptide repeat domain"/>
    <property type="match status" value="2"/>
</dbReference>
<dbReference type="InterPro" id="IPR000719">
    <property type="entry name" value="Prot_kinase_dom"/>
</dbReference>
<dbReference type="EC" id="2.7.11.1" evidence="1"/>
<keyword evidence="7" id="KW-0067">ATP-binding</keyword>
<reference evidence="12 13" key="1">
    <citation type="submission" date="2019-10" db="EMBL/GenBank/DDBJ databases">
        <title>Nocardia macrotermitis sp. nov. and Nocardia aurantia sp. nov., isolated from the gut of fungus growing-termite Macrotermes natalensis.</title>
        <authorList>
            <person name="Benndorf R."/>
            <person name="Schwitalla J."/>
            <person name="Martin K."/>
            <person name="De Beer W."/>
            <person name="Kaster A.-K."/>
            <person name="Vollmers J."/>
            <person name="Poulsen M."/>
            <person name="Beemelmanns C."/>
        </authorList>
    </citation>
    <scope>NUCLEOTIDE SEQUENCE [LARGE SCALE GENOMIC DNA]</scope>
    <source>
        <strain evidence="12 13">RB56</strain>
    </source>
</reference>
<evidence type="ECO:0000256" key="9">
    <source>
        <dbReference type="ARBA" id="ARBA00048679"/>
    </source>
</evidence>
<dbReference type="Proteomes" id="UP000431401">
    <property type="component" value="Unassembled WGS sequence"/>
</dbReference>
<feature type="region of interest" description="Disordered" evidence="10">
    <location>
        <begin position="1"/>
        <end position="29"/>
    </location>
</feature>
<evidence type="ECO:0000256" key="6">
    <source>
        <dbReference type="ARBA" id="ARBA00022777"/>
    </source>
</evidence>
<protein>
    <recommendedName>
        <fullName evidence="2">Serine/threonine-protein kinase PknG</fullName>
        <ecNumber evidence="1">2.7.11.1</ecNumber>
    </recommendedName>
</protein>
<evidence type="ECO:0000256" key="7">
    <source>
        <dbReference type="ARBA" id="ARBA00022840"/>
    </source>
</evidence>
<keyword evidence="3" id="KW-0723">Serine/threonine-protein kinase</keyword>
<evidence type="ECO:0000256" key="8">
    <source>
        <dbReference type="ARBA" id="ARBA00047899"/>
    </source>
</evidence>
<dbReference type="PANTHER" id="PTHR24363">
    <property type="entry name" value="SERINE/THREONINE PROTEIN KINASE"/>
    <property type="match status" value="1"/>
</dbReference>
<gene>
    <name evidence="12" type="primary">pknG_4</name>
    <name evidence="12" type="ORF">NRB56_45270</name>
</gene>
<comment type="caution">
    <text evidence="12">The sequence shown here is derived from an EMBL/GenBank/DDBJ whole genome shotgun (WGS) entry which is preliminary data.</text>
</comment>
<evidence type="ECO:0000313" key="12">
    <source>
        <dbReference type="EMBL" id="MQY28938.1"/>
    </source>
</evidence>
<comment type="catalytic activity">
    <reaction evidence="9">
        <text>L-seryl-[protein] + ATP = O-phospho-L-seryl-[protein] + ADP + H(+)</text>
        <dbReference type="Rhea" id="RHEA:17989"/>
        <dbReference type="Rhea" id="RHEA-COMP:9863"/>
        <dbReference type="Rhea" id="RHEA-COMP:11604"/>
        <dbReference type="ChEBI" id="CHEBI:15378"/>
        <dbReference type="ChEBI" id="CHEBI:29999"/>
        <dbReference type="ChEBI" id="CHEBI:30616"/>
        <dbReference type="ChEBI" id="CHEBI:83421"/>
        <dbReference type="ChEBI" id="CHEBI:456216"/>
        <dbReference type="EC" id="2.7.11.1"/>
    </reaction>
</comment>
<dbReference type="AlphaFoldDB" id="A0A7K0DTM4"/>
<dbReference type="InterPro" id="IPR011009">
    <property type="entry name" value="Kinase-like_dom_sf"/>
</dbReference>
<sequence length="643" mass="69039">MPRDRTARCGRAAPPPSSRNGVSSMNEFTAREAIERDEDPEAGLLSKCEVPEHKRFCWSCGQPVGRGGGSAAALRGACRNCDTRYSFGPDLAAGDLVAGQYEVRGCLAYGGVGWIYLARDRRVGGRPVVLKGLRNPGDLEAHIAALAERQFLSEVVHPAIVKIFNFVTHHDASGAGRGYIVMEYVAGRSLAGVLDQRGAPLTPAEAISYLLKVLPALDYLHSLGLAYNDLKPDNIMVSPDEVKLIDLGAVAAVNSGGFLYGTPGFQAPEIARTGPTVATDIYTIGRTLAALTRPPGAPRDRIVDSEYPAFTKLLRRATHSDPAARFPSVRALIGQLTGVLRMMVVRSADSDQPQLSAVFAEPRQSDFGVDLILRTLRSAESADGRPQLTAAAVAAALPVPAAVSALDESRGHRGGDWRFEWFAGLTALTSEAIEAAQRRFEVVNAMLPGETAPLLALAATAELLGDAADPGDRDRWYDTATEHYRAVWQSDRTIVSAGFGLARRLLAAGDREAAIATLRRVPVRSSAYDRARMTISLLLAAGPAADLTQDRLEEAAARLTDLAREARVLELCSVVLDGALHWVLAGGRPQRPTDTILGCAYAEPDLRRGLESALRAVARATPDTLARFALVDRANTVRPRSWY</sequence>
<evidence type="ECO:0000313" key="13">
    <source>
        <dbReference type="Proteomes" id="UP000431401"/>
    </source>
</evidence>
<dbReference type="PANTHER" id="PTHR24363:SF0">
    <property type="entry name" value="SERINE_THREONINE KINASE LIKE DOMAIN CONTAINING 1"/>
    <property type="match status" value="1"/>
</dbReference>
<dbReference type="Gene3D" id="1.10.510.10">
    <property type="entry name" value="Transferase(Phosphotransferase) domain 1"/>
    <property type="match status" value="1"/>
</dbReference>
<dbReference type="SMART" id="SM00220">
    <property type="entry name" value="S_TKc"/>
    <property type="match status" value="1"/>
</dbReference>
<dbReference type="InterPro" id="IPR031636">
    <property type="entry name" value="PknG_TPR"/>
</dbReference>
<dbReference type="InterPro" id="IPR011990">
    <property type="entry name" value="TPR-like_helical_dom_sf"/>
</dbReference>
<dbReference type="PROSITE" id="PS50011">
    <property type="entry name" value="PROTEIN_KINASE_DOM"/>
    <property type="match status" value="1"/>
</dbReference>
<dbReference type="InterPro" id="IPR008271">
    <property type="entry name" value="Ser/Thr_kinase_AS"/>
</dbReference>
<keyword evidence="5" id="KW-0547">Nucleotide-binding</keyword>
<accession>A0A7K0DTM4</accession>